<proteinExistence type="predicted"/>
<protein>
    <submittedName>
        <fullName evidence="1">Uncharacterized protein</fullName>
    </submittedName>
</protein>
<dbReference type="EMBL" id="UINC01105680">
    <property type="protein sequence ID" value="SVC69797.1"/>
    <property type="molecule type" value="Genomic_DNA"/>
</dbReference>
<reference evidence="1" key="1">
    <citation type="submission" date="2018-05" db="EMBL/GenBank/DDBJ databases">
        <authorList>
            <person name="Lanie J.A."/>
            <person name="Ng W.-L."/>
            <person name="Kazmierczak K.M."/>
            <person name="Andrzejewski T.M."/>
            <person name="Davidsen T.M."/>
            <person name="Wayne K.J."/>
            <person name="Tettelin H."/>
            <person name="Glass J.I."/>
            <person name="Rusch D."/>
            <person name="Podicherti R."/>
            <person name="Tsui H.-C.T."/>
            <person name="Winkler M.E."/>
        </authorList>
    </citation>
    <scope>NUCLEOTIDE SEQUENCE</scope>
</reference>
<organism evidence="1">
    <name type="scientific">marine metagenome</name>
    <dbReference type="NCBI Taxonomy" id="408172"/>
    <lineage>
        <taxon>unclassified sequences</taxon>
        <taxon>metagenomes</taxon>
        <taxon>ecological metagenomes</taxon>
    </lineage>
</organism>
<sequence length="48" mass="5406">MELPRILSLASLLIVSSIAYAAPEWIWVEDGRKDKARAEFTQTFEVPG</sequence>
<gene>
    <name evidence="1" type="ORF">METZ01_LOCUS322651</name>
</gene>
<name>A0A382PAD0_9ZZZZ</name>
<feature type="non-terminal residue" evidence="1">
    <location>
        <position position="48"/>
    </location>
</feature>
<dbReference type="AlphaFoldDB" id="A0A382PAD0"/>
<evidence type="ECO:0000313" key="1">
    <source>
        <dbReference type="EMBL" id="SVC69797.1"/>
    </source>
</evidence>
<accession>A0A382PAD0</accession>